<reference evidence="1 2" key="1">
    <citation type="submission" date="2020-12" db="EMBL/GenBank/DDBJ databases">
        <title>Metabolic potential, ecology and presence of endohyphal bacteria is reflected in genomic diversity of Mucoromycotina.</title>
        <authorList>
            <person name="Muszewska A."/>
            <person name="Okrasinska A."/>
            <person name="Steczkiewicz K."/>
            <person name="Drgas O."/>
            <person name="Orlowska M."/>
            <person name="Perlinska-Lenart U."/>
            <person name="Aleksandrzak-Piekarczyk T."/>
            <person name="Szatraj K."/>
            <person name="Zielenkiewicz U."/>
            <person name="Pilsyk S."/>
            <person name="Malc E."/>
            <person name="Mieczkowski P."/>
            <person name="Kruszewska J.S."/>
            <person name="Biernat P."/>
            <person name="Pawlowska J."/>
        </authorList>
    </citation>
    <scope>NUCLEOTIDE SEQUENCE [LARGE SCALE GENOMIC DNA]</scope>
    <source>
        <strain evidence="1 2">CBS 142.35</strain>
    </source>
</reference>
<dbReference type="OrthoDB" id="381190at2759"/>
<sequence>DEYIKYFMRSYTKLREGTVDDEGEFVSWTEDNPNPVLKFIASASEVPEHMEYLLHHVACDVSLNAIWTNEYDRARFYTRQSYDSLLSVWTSLHPLAYGSRMTQLANLERTVELEDFLDVVSNLQRNTADARQHVNKYIRGLLQKYEFKSENIRFHLDCY</sequence>
<dbReference type="Proteomes" id="UP000646827">
    <property type="component" value="Unassembled WGS sequence"/>
</dbReference>
<evidence type="ECO:0000313" key="2">
    <source>
        <dbReference type="Proteomes" id="UP000646827"/>
    </source>
</evidence>
<dbReference type="EMBL" id="JAEPRB010000006">
    <property type="protein sequence ID" value="KAG2227576.1"/>
    <property type="molecule type" value="Genomic_DNA"/>
</dbReference>
<dbReference type="AlphaFoldDB" id="A0A8H7SED6"/>
<comment type="caution">
    <text evidence="1">The sequence shown here is derived from an EMBL/GenBank/DDBJ whole genome shotgun (WGS) entry which is preliminary data.</text>
</comment>
<feature type="non-terminal residue" evidence="1">
    <location>
        <position position="1"/>
    </location>
</feature>
<protein>
    <submittedName>
        <fullName evidence="1">Uncharacterized protein</fullName>
    </submittedName>
</protein>
<keyword evidence="2" id="KW-1185">Reference proteome</keyword>
<proteinExistence type="predicted"/>
<accession>A0A8H7SED6</accession>
<name>A0A8H7SED6_9FUNG</name>
<organism evidence="1 2">
    <name type="scientific">Circinella minor</name>
    <dbReference type="NCBI Taxonomy" id="1195481"/>
    <lineage>
        <taxon>Eukaryota</taxon>
        <taxon>Fungi</taxon>
        <taxon>Fungi incertae sedis</taxon>
        <taxon>Mucoromycota</taxon>
        <taxon>Mucoromycotina</taxon>
        <taxon>Mucoromycetes</taxon>
        <taxon>Mucorales</taxon>
        <taxon>Lichtheimiaceae</taxon>
        <taxon>Circinella</taxon>
    </lineage>
</organism>
<gene>
    <name evidence="1" type="ORF">INT45_002261</name>
</gene>
<evidence type="ECO:0000313" key="1">
    <source>
        <dbReference type="EMBL" id="KAG2227576.1"/>
    </source>
</evidence>